<feature type="region of interest" description="Disordered" evidence="1">
    <location>
        <begin position="26"/>
        <end position="55"/>
    </location>
</feature>
<evidence type="ECO:0000313" key="2">
    <source>
        <dbReference type="EMBL" id="WOF23048.1"/>
    </source>
</evidence>
<dbReference type="Proteomes" id="UP001305498">
    <property type="component" value="Chromosome"/>
</dbReference>
<keyword evidence="3" id="KW-1185">Reference proteome</keyword>
<protein>
    <submittedName>
        <fullName evidence="2">Uncharacterized protein</fullName>
    </submittedName>
</protein>
<dbReference type="RefSeq" id="WP_317139519.1">
    <property type="nucleotide sequence ID" value="NZ_CP118157.1"/>
</dbReference>
<gene>
    <name evidence="2" type="ORF">N8K70_16880</name>
</gene>
<feature type="compositionally biased region" description="Basic and acidic residues" evidence="1">
    <location>
        <begin position="36"/>
        <end position="46"/>
    </location>
</feature>
<name>A0AA97FH41_9MICO</name>
<dbReference type="EMBL" id="CP118157">
    <property type="protein sequence ID" value="WOF23048.1"/>
    <property type="molecule type" value="Genomic_DNA"/>
</dbReference>
<dbReference type="KEGG" id="mbet:N8K70_16880"/>
<accession>A0AA97FH41</accession>
<evidence type="ECO:0000313" key="3">
    <source>
        <dbReference type="Proteomes" id="UP001305498"/>
    </source>
</evidence>
<sequence>MLFLLALTALATWGVAATVLALRSDGYGPRPTEWARIPDRNADGRRAPAVGPHEG</sequence>
<reference evidence="2 3" key="1">
    <citation type="submission" date="2023-02" db="EMBL/GenBank/DDBJ databases">
        <title>Microbacterium betulae sp. nov., isolated from birch wood.</title>
        <authorList>
            <person name="Pasciak M."/>
            <person name="Pawlik K.J."/>
            <person name="Martynowski D."/>
            <person name="Laczmanski L."/>
            <person name="Ciekot J."/>
            <person name="Szponar B."/>
            <person name="Wojcik-Fatla A."/>
            <person name="Mackiewicz B."/>
            <person name="Farian E."/>
            <person name="Cholewa G."/>
            <person name="Cholewa A."/>
            <person name="Dutkiewicz J."/>
        </authorList>
    </citation>
    <scope>NUCLEOTIDE SEQUENCE [LARGE SCALE GENOMIC DNA]</scope>
    <source>
        <strain evidence="2 3">AB</strain>
    </source>
</reference>
<dbReference type="AlphaFoldDB" id="A0AA97FH41"/>
<evidence type="ECO:0000256" key="1">
    <source>
        <dbReference type="SAM" id="MobiDB-lite"/>
    </source>
</evidence>
<proteinExistence type="predicted"/>
<organism evidence="2 3">
    <name type="scientific">Microbacterium betulae</name>
    <dbReference type="NCBI Taxonomy" id="2981139"/>
    <lineage>
        <taxon>Bacteria</taxon>
        <taxon>Bacillati</taxon>
        <taxon>Actinomycetota</taxon>
        <taxon>Actinomycetes</taxon>
        <taxon>Micrococcales</taxon>
        <taxon>Microbacteriaceae</taxon>
        <taxon>Microbacterium</taxon>
    </lineage>
</organism>